<evidence type="ECO:0000313" key="2">
    <source>
        <dbReference type="EMBL" id="GAH69178.1"/>
    </source>
</evidence>
<feature type="region of interest" description="Disordered" evidence="1">
    <location>
        <begin position="1"/>
        <end position="21"/>
    </location>
</feature>
<name>X1JHF1_9ZZZZ</name>
<reference evidence="2" key="1">
    <citation type="journal article" date="2014" name="Front. Microbiol.">
        <title>High frequency of phylogenetically diverse reductive dehalogenase-homologous genes in deep subseafloor sedimentary metagenomes.</title>
        <authorList>
            <person name="Kawai M."/>
            <person name="Futagami T."/>
            <person name="Toyoda A."/>
            <person name="Takaki Y."/>
            <person name="Nishi S."/>
            <person name="Hori S."/>
            <person name="Arai W."/>
            <person name="Tsubouchi T."/>
            <person name="Morono Y."/>
            <person name="Uchiyama I."/>
            <person name="Ito T."/>
            <person name="Fujiyama A."/>
            <person name="Inagaki F."/>
            <person name="Takami H."/>
        </authorList>
    </citation>
    <scope>NUCLEOTIDE SEQUENCE</scope>
    <source>
        <strain evidence="2">Expedition CK06-06</strain>
    </source>
</reference>
<evidence type="ECO:0000256" key="1">
    <source>
        <dbReference type="SAM" id="MobiDB-lite"/>
    </source>
</evidence>
<accession>X1JHF1</accession>
<organism evidence="2">
    <name type="scientific">marine sediment metagenome</name>
    <dbReference type="NCBI Taxonomy" id="412755"/>
    <lineage>
        <taxon>unclassified sequences</taxon>
        <taxon>metagenomes</taxon>
        <taxon>ecological metagenomes</taxon>
    </lineage>
</organism>
<comment type="caution">
    <text evidence="2">The sequence shown here is derived from an EMBL/GenBank/DDBJ whole genome shotgun (WGS) entry which is preliminary data.</text>
</comment>
<dbReference type="EMBL" id="BARU01029636">
    <property type="protein sequence ID" value="GAH69178.1"/>
    <property type="molecule type" value="Genomic_DNA"/>
</dbReference>
<protein>
    <submittedName>
        <fullName evidence="2">Uncharacterized protein</fullName>
    </submittedName>
</protein>
<gene>
    <name evidence="2" type="ORF">S03H2_47108</name>
</gene>
<proteinExistence type="predicted"/>
<feature type="non-terminal residue" evidence="2">
    <location>
        <position position="1"/>
    </location>
</feature>
<dbReference type="AlphaFoldDB" id="X1JHF1"/>
<sequence>FGNGKQKYYANGKQKYHSNGNNRIPFLGKLL</sequence>